<evidence type="ECO:0000313" key="11">
    <source>
        <dbReference type="Proteomes" id="UP000280296"/>
    </source>
</evidence>
<evidence type="ECO:0000259" key="9">
    <source>
        <dbReference type="PROSITE" id="PS50109"/>
    </source>
</evidence>
<dbReference type="EC" id="2.7.13.3" evidence="2"/>
<dbReference type="GO" id="GO:0004673">
    <property type="term" value="F:protein histidine kinase activity"/>
    <property type="evidence" value="ECO:0007669"/>
    <property type="project" value="UniProtKB-EC"/>
</dbReference>
<gene>
    <name evidence="10" type="ORF">TsocGM_06975</name>
</gene>
<evidence type="ECO:0000256" key="5">
    <source>
        <dbReference type="ARBA" id="ARBA00022741"/>
    </source>
</evidence>
<evidence type="ECO:0000256" key="8">
    <source>
        <dbReference type="ARBA" id="ARBA00023012"/>
    </source>
</evidence>
<dbReference type="GO" id="GO:0000160">
    <property type="term" value="P:phosphorelay signal transduction system"/>
    <property type="evidence" value="ECO:0007669"/>
    <property type="project" value="UniProtKB-KW"/>
</dbReference>
<reference evidence="10 11" key="2">
    <citation type="submission" date="2019-01" db="EMBL/GenBank/DDBJ databases">
        <title>Tautonia sociabilis, a novel thermotolerant planctomycete of Isosphaeraceae family, isolated from a 4000 m deep subterranean habitat.</title>
        <authorList>
            <person name="Kovaleva O.L."/>
            <person name="Elcheninov A.G."/>
            <person name="Van Heerden E."/>
            <person name="Toshchakov S.V."/>
            <person name="Novikov A."/>
            <person name="Bonch-Osmolovskaya E.A."/>
            <person name="Kublanov I.V."/>
        </authorList>
    </citation>
    <scope>NUCLEOTIDE SEQUENCE [LARGE SCALE GENOMIC DNA]</scope>
    <source>
        <strain evidence="10 11">GM2012</strain>
    </source>
</reference>
<dbReference type="GO" id="GO:0005524">
    <property type="term" value="F:ATP binding"/>
    <property type="evidence" value="ECO:0007669"/>
    <property type="project" value="UniProtKB-KW"/>
</dbReference>
<comment type="catalytic activity">
    <reaction evidence="1">
        <text>ATP + protein L-histidine = ADP + protein N-phospho-L-histidine.</text>
        <dbReference type="EC" id="2.7.13.3"/>
    </reaction>
</comment>
<keyword evidence="6 10" id="KW-0418">Kinase</keyword>
<keyword evidence="3" id="KW-0597">Phosphoprotein</keyword>
<keyword evidence="7" id="KW-0067">ATP-binding</keyword>
<evidence type="ECO:0000256" key="1">
    <source>
        <dbReference type="ARBA" id="ARBA00000085"/>
    </source>
</evidence>
<evidence type="ECO:0000256" key="7">
    <source>
        <dbReference type="ARBA" id="ARBA00022840"/>
    </source>
</evidence>
<dbReference type="InterPro" id="IPR003594">
    <property type="entry name" value="HATPase_dom"/>
</dbReference>
<dbReference type="InterPro" id="IPR004358">
    <property type="entry name" value="Sig_transdc_His_kin-like_C"/>
</dbReference>
<dbReference type="PRINTS" id="PR00344">
    <property type="entry name" value="BCTRLSENSOR"/>
</dbReference>
<dbReference type="PROSITE" id="PS50109">
    <property type="entry name" value="HIS_KIN"/>
    <property type="match status" value="1"/>
</dbReference>
<reference evidence="10 11" key="1">
    <citation type="submission" date="2018-12" db="EMBL/GenBank/DDBJ databases">
        <authorList>
            <person name="Toschakov S.V."/>
        </authorList>
    </citation>
    <scope>NUCLEOTIDE SEQUENCE [LARGE SCALE GENOMIC DNA]</scope>
    <source>
        <strain evidence="10 11">GM2012</strain>
    </source>
</reference>
<name>A0A432MMD5_9BACT</name>
<dbReference type="InterPro" id="IPR036890">
    <property type="entry name" value="HATPase_C_sf"/>
</dbReference>
<dbReference type="RefSeq" id="WP_126724586.1">
    <property type="nucleotide sequence ID" value="NZ_RYZH01000010.1"/>
</dbReference>
<keyword evidence="4" id="KW-0808">Transferase</keyword>
<organism evidence="10 11">
    <name type="scientific">Tautonia sociabilis</name>
    <dbReference type="NCBI Taxonomy" id="2080755"/>
    <lineage>
        <taxon>Bacteria</taxon>
        <taxon>Pseudomonadati</taxon>
        <taxon>Planctomycetota</taxon>
        <taxon>Planctomycetia</taxon>
        <taxon>Isosphaerales</taxon>
        <taxon>Isosphaeraceae</taxon>
        <taxon>Tautonia</taxon>
    </lineage>
</organism>
<dbReference type="SMART" id="SM00387">
    <property type="entry name" value="HATPase_c"/>
    <property type="match status" value="1"/>
</dbReference>
<comment type="caution">
    <text evidence="10">The sequence shown here is derived from an EMBL/GenBank/DDBJ whole genome shotgun (WGS) entry which is preliminary data.</text>
</comment>
<keyword evidence="5" id="KW-0547">Nucleotide-binding</keyword>
<dbReference type="AlphaFoldDB" id="A0A432MMD5"/>
<dbReference type="EMBL" id="RYZH01000010">
    <property type="protein sequence ID" value="RUL88450.1"/>
    <property type="molecule type" value="Genomic_DNA"/>
</dbReference>
<dbReference type="Pfam" id="PF02518">
    <property type="entry name" value="HATPase_c"/>
    <property type="match status" value="1"/>
</dbReference>
<dbReference type="Gene3D" id="3.30.565.10">
    <property type="entry name" value="Histidine kinase-like ATPase, C-terminal domain"/>
    <property type="match status" value="1"/>
</dbReference>
<protein>
    <recommendedName>
        <fullName evidence="2">histidine kinase</fullName>
        <ecNumber evidence="2">2.7.13.3</ecNumber>
    </recommendedName>
</protein>
<accession>A0A432MMD5</accession>
<dbReference type="Proteomes" id="UP000280296">
    <property type="component" value="Unassembled WGS sequence"/>
</dbReference>
<dbReference type="OrthoDB" id="263016at2"/>
<dbReference type="InterPro" id="IPR005467">
    <property type="entry name" value="His_kinase_dom"/>
</dbReference>
<evidence type="ECO:0000313" key="10">
    <source>
        <dbReference type="EMBL" id="RUL88450.1"/>
    </source>
</evidence>
<dbReference type="PANTHER" id="PTHR43065">
    <property type="entry name" value="SENSOR HISTIDINE KINASE"/>
    <property type="match status" value="1"/>
</dbReference>
<evidence type="ECO:0000256" key="6">
    <source>
        <dbReference type="ARBA" id="ARBA00022777"/>
    </source>
</evidence>
<proteinExistence type="predicted"/>
<feature type="domain" description="Histidine kinase" evidence="9">
    <location>
        <begin position="23"/>
        <end position="232"/>
    </location>
</feature>
<evidence type="ECO:0000256" key="4">
    <source>
        <dbReference type="ARBA" id="ARBA00022679"/>
    </source>
</evidence>
<dbReference type="PANTHER" id="PTHR43065:SF10">
    <property type="entry name" value="PEROXIDE STRESS-ACTIVATED HISTIDINE KINASE MAK3"/>
    <property type="match status" value="1"/>
</dbReference>
<evidence type="ECO:0000256" key="2">
    <source>
        <dbReference type="ARBA" id="ARBA00012438"/>
    </source>
</evidence>
<dbReference type="SUPFAM" id="SSF55874">
    <property type="entry name" value="ATPase domain of HSP90 chaperone/DNA topoisomerase II/histidine kinase"/>
    <property type="match status" value="1"/>
</dbReference>
<keyword evidence="11" id="KW-1185">Reference proteome</keyword>
<evidence type="ECO:0000256" key="3">
    <source>
        <dbReference type="ARBA" id="ARBA00022553"/>
    </source>
</evidence>
<sequence length="232" mass="24969">MAKHVPSTYGPDRERQLAHLASSVGHHIINAFSAVVSNAEILLLSSPSDADGELASMVDVIVNVSVKASGVARRLIDFTRQSTKPVEELVDLGGIIREVVSELGKAHPQVSWSVDCRALTPMSGDPEQLRPMFAYLLLNAIEALPAGGGRIAIRGLVEQPEWTTLLIEDEGAGMDAIVQEQALEPFFTTKPGRLGIGLCLANSIWRRHGGTLAISSQPGRGTTLRLTYRRVS</sequence>
<keyword evidence="8" id="KW-0902">Two-component regulatory system</keyword>